<evidence type="ECO:0000313" key="1">
    <source>
        <dbReference type="EMBL" id="PTI30462.1"/>
    </source>
</evidence>
<name>A0A2T4PVI5_9STAP</name>
<dbReference type="Gene3D" id="1.10.150.20">
    <property type="entry name" value="5' to 3' exonuclease, C-terminal subdomain"/>
    <property type="match status" value="1"/>
</dbReference>
<gene>
    <name evidence="1" type="ORF">BU072_03395</name>
</gene>
<dbReference type="Gene3D" id="3.10.450.50">
    <property type="match status" value="1"/>
</dbReference>
<evidence type="ECO:0000313" key="2">
    <source>
        <dbReference type="Proteomes" id="UP000241209"/>
    </source>
</evidence>
<comment type="caution">
    <text evidence="1">The sequence shown here is derived from an EMBL/GenBank/DDBJ whole genome shotgun (WGS) entry which is preliminary data.</text>
</comment>
<reference evidence="1 2" key="1">
    <citation type="journal article" date="2016" name="Front. Microbiol.">
        <title>Comprehensive Phylogenetic Analysis of Bovine Non-aureus Staphylococci Species Based on Whole-Genome Sequencing.</title>
        <authorList>
            <person name="Naushad S."/>
            <person name="Barkema H.W."/>
            <person name="Luby C."/>
            <person name="Condas L.A."/>
            <person name="Nobrega D.B."/>
            <person name="Carson D.A."/>
            <person name="De Buck J."/>
        </authorList>
    </citation>
    <scope>NUCLEOTIDE SEQUENCE [LARGE SCALE GENOMIC DNA]</scope>
    <source>
        <strain evidence="1 2">SNUC 2204</strain>
    </source>
</reference>
<proteinExistence type="predicted"/>
<organism evidence="1 2">
    <name type="scientific">Mammaliicoccus vitulinus</name>
    <dbReference type="NCBI Taxonomy" id="71237"/>
    <lineage>
        <taxon>Bacteria</taxon>
        <taxon>Bacillati</taxon>
        <taxon>Bacillota</taxon>
        <taxon>Bacilli</taxon>
        <taxon>Bacillales</taxon>
        <taxon>Staphylococcaceae</taxon>
        <taxon>Mammaliicoccus</taxon>
    </lineage>
</organism>
<dbReference type="SUPFAM" id="SSF47789">
    <property type="entry name" value="C-terminal domain of RNA polymerase alpha subunit"/>
    <property type="match status" value="1"/>
</dbReference>
<dbReference type="AlphaFoldDB" id="A0A2T4PVI5"/>
<dbReference type="STRING" id="1167632.GCA_000286335_01867"/>
<protein>
    <submittedName>
        <fullName evidence="1">DNA-binding protein</fullName>
    </submittedName>
</protein>
<dbReference type="Proteomes" id="UP000241209">
    <property type="component" value="Unassembled WGS sequence"/>
</dbReference>
<dbReference type="EMBL" id="PZFK01000005">
    <property type="protein sequence ID" value="PTI30462.1"/>
    <property type="molecule type" value="Genomic_DNA"/>
</dbReference>
<dbReference type="GO" id="GO:0003677">
    <property type="term" value="F:DNA binding"/>
    <property type="evidence" value="ECO:0007669"/>
    <property type="project" value="UniProtKB-KW"/>
</dbReference>
<dbReference type="SUPFAM" id="SSF54427">
    <property type="entry name" value="NTF2-like"/>
    <property type="match status" value="1"/>
</dbReference>
<dbReference type="RefSeq" id="WP_107556748.1">
    <property type="nucleotide sequence ID" value="NZ_JAGEVQ010000038.1"/>
</dbReference>
<accession>A0A2T4PVI5</accession>
<sequence>MTHLPKIGQPAMNALNNINVTTLEQVSKLDEHNLSKLHGLGPKAISILKKSLEDKGLSFSKLDDDLRHLKFTVLGDLKCDNAPKRRIVRDFVIASTIGDEKYLNNWLTDDFVWNVPGEFELNGKEAFINEVKEHLQKVSSLEIKSMLTHGKEASTHGTIISHSGEEIHFVEMYEFENHKKDAKIKKATSYIVMRP</sequence>
<keyword evidence="1" id="KW-0238">DNA-binding</keyword>
<dbReference type="InterPro" id="IPR032710">
    <property type="entry name" value="NTF2-like_dom_sf"/>
</dbReference>